<gene>
    <name evidence="2" type="ORF">DPMN_166292</name>
</gene>
<evidence type="ECO:0000256" key="1">
    <source>
        <dbReference type="SAM" id="SignalP"/>
    </source>
</evidence>
<accession>A0A9D4F1Z1</accession>
<protein>
    <submittedName>
        <fullName evidence="2">Uncharacterized protein</fullName>
    </submittedName>
</protein>
<reference evidence="2" key="2">
    <citation type="submission" date="2020-11" db="EMBL/GenBank/DDBJ databases">
        <authorList>
            <person name="McCartney M.A."/>
            <person name="Auch B."/>
            <person name="Kono T."/>
            <person name="Mallez S."/>
            <person name="Becker A."/>
            <person name="Gohl D.M."/>
            <person name="Silverstein K.A.T."/>
            <person name="Koren S."/>
            <person name="Bechman K.B."/>
            <person name="Herman A."/>
            <person name="Abrahante J.E."/>
            <person name="Garbe J."/>
        </authorList>
    </citation>
    <scope>NUCLEOTIDE SEQUENCE</scope>
    <source>
        <strain evidence="2">Duluth1</strain>
        <tissue evidence="2">Whole animal</tissue>
    </source>
</reference>
<evidence type="ECO:0000313" key="2">
    <source>
        <dbReference type="EMBL" id="KAH3788160.1"/>
    </source>
</evidence>
<comment type="caution">
    <text evidence="2">The sequence shown here is derived from an EMBL/GenBank/DDBJ whole genome shotgun (WGS) entry which is preliminary data.</text>
</comment>
<evidence type="ECO:0000313" key="3">
    <source>
        <dbReference type="Proteomes" id="UP000828390"/>
    </source>
</evidence>
<feature type="signal peptide" evidence="1">
    <location>
        <begin position="1"/>
        <end position="22"/>
    </location>
</feature>
<keyword evidence="3" id="KW-1185">Reference proteome</keyword>
<organism evidence="2 3">
    <name type="scientific">Dreissena polymorpha</name>
    <name type="common">Zebra mussel</name>
    <name type="synonym">Mytilus polymorpha</name>
    <dbReference type="NCBI Taxonomy" id="45954"/>
    <lineage>
        <taxon>Eukaryota</taxon>
        <taxon>Metazoa</taxon>
        <taxon>Spiralia</taxon>
        <taxon>Lophotrochozoa</taxon>
        <taxon>Mollusca</taxon>
        <taxon>Bivalvia</taxon>
        <taxon>Autobranchia</taxon>
        <taxon>Heteroconchia</taxon>
        <taxon>Euheterodonta</taxon>
        <taxon>Imparidentia</taxon>
        <taxon>Neoheterodontei</taxon>
        <taxon>Myida</taxon>
        <taxon>Dreissenoidea</taxon>
        <taxon>Dreissenidae</taxon>
        <taxon>Dreissena</taxon>
    </lineage>
</organism>
<keyword evidence="1" id="KW-0732">Signal</keyword>
<dbReference type="Proteomes" id="UP000828390">
    <property type="component" value="Unassembled WGS sequence"/>
</dbReference>
<dbReference type="EMBL" id="JAIWYP010000008">
    <property type="protein sequence ID" value="KAH3788160.1"/>
    <property type="molecule type" value="Genomic_DNA"/>
</dbReference>
<name>A0A9D4F1Z1_DREPO</name>
<sequence length="118" mass="12580">MITMAPLVLLFLVVVVVPGANAQPWFMGGGLDDMLANIHGMAAGLHMQGAAMMSQGMRHAQFARQYGPGGREFRTPGGRGYAYNSPDGSFSSYSFSSGSPGSGYMFHSGPGGSWERRW</sequence>
<dbReference type="AlphaFoldDB" id="A0A9D4F1Z1"/>
<feature type="chain" id="PRO_5038997860" evidence="1">
    <location>
        <begin position="23"/>
        <end position="118"/>
    </location>
</feature>
<reference evidence="2" key="1">
    <citation type="journal article" date="2019" name="bioRxiv">
        <title>The Genome of the Zebra Mussel, Dreissena polymorpha: A Resource for Invasive Species Research.</title>
        <authorList>
            <person name="McCartney M.A."/>
            <person name="Auch B."/>
            <person name="Kono T."/>
            <person name="Mallez S."/>
            <person name="Zhang Y."/>
            <person name="Obille A."/>
            <person name="Becker A."/>
            <person name="Abrahante J.E."/>
            <person name="Garbe J."/>
            <person name="Badalamenti J.P."/>
            <person name="Herman A."/>
            <person name="Mangelson H."/>
            <person name="Liachko I."/>
            <person name="Sullivan S."/>
            <person name="Sone E.D."/>
            <person name="Koren S."/>
            <person name="Silverstein K.A.T."/>
            <person name="Beckman K.B."/>
            <person name="Gohl D.M."/>
        </authorList>
    </citation>
    <scope>NUCLEOTIDE SEQUENCE</scope>
    <source>
        <strain evidence="2">Duluth1</strain>
        <tissue evidence="2">Whole animal</tissue>
    </source>
</reference>
<proteinExistence type="predicted"/>